<keyword evidence="2" id="KW-0597">Phosphoprotein</keyword>
<keyword evidence="5" id="KW-0413">Isomerase</keyword>
<reference evidence="14 15" key="1">
    <citation type="submission" date="2016-10" db="EMBL/GenBank/DDBJ databases">
        <authorList>
            <person name="de Groot N.N."/>
        </authorList>
    </citation>
    <scope>NUCLEOTIDE SEQUENCE [LARGE SCALE GENOMIC DNA]</scope>
    <source>
        <strain evidence="14 15">DSM 21633</strain>
    </source>
</reference>
<evidence type="ECO:0000256" key="12">
    <source>
        <dbReference type="PIRSR" id="PIRSR610972-3"/>
    </source>
</evidence>
<evidence type="ECO:0000313" key="14">
    <source>
        <dbReference type="EMBL" id="SEQ70108.1"/>
    </source>
</evidence>
<feature type="active site" description="Proton donor/acceptor" evidence="10">
    <location>
        <position position="13"/>
    </location>
</feature>
<dbReference type="Pfam" id="PF00702">
    <property type="entry name" value="Hydrolase"/>
    <property type="match status" value="1"/>
</dbReference>
<dbReference type="EC" id="5.4.2.6" evidence="8"/>
<feature type="binding site" evidence="11">
    <location>
        <begin position="11"/>
        <end position="13"/>
    </location>
    <ligand>
        <name>substrate</name>
    </ligand>
</feature>
<feature type="binding site" evidence="11">
    <location>
        <begin position="46"/>
        <end position="51"/>
    </location>
    <ligand>
        <name>substrate</name>
    </ligand>
</feature>
<dbReference type="Gene3D" id="3.40.50.1000">
    <property type="entry name" value="HAD superfamily/HAD-like"/>
    <property type="match status" value="1"/>
</dbReference>
<evidence type="ECO:0000256" key="11">
    <source>
        <dbReference type="PIRSR" id="PIRSR610972-2"/>
    </source>
</evidence>
<dbReference type="EMBL" id="FOES01000023">
    <property type="protein sequence ID" value="SEQ70108.1"/>
    <property type="molecule type" value="Genomic_DNA"/>
</dbReference>
<dbReference type="SUPFAM" id="SSF56784">
    <property type="entry name" value="HAD-like"/>
    <property type="match status" value="1"/>
</dbReference>
<dbReference type="GO" id="GO:0005975">
    <property type="term" value="P:carbohydrate metabolic process"/>
    <property type="evidence" value="ECO:0007669"/>
    <property type="project" value="InterPro"/>
</dbReference>
<dbReference type="InterPro" id="IPR023214">
    <property type="entry name" value="HAD_sf"/>
</dbReference>
<accession>A0A1H9I6F7</accession>
<feature type="site" description="Important for catalytic activity and assists the phosphoryl transfer reaction to Asp8 by balancing charge and orienting the reacting groups" evidence="13">
    <location>
        <position position="118"/>
    </location>
</feature>
<dbReference type="NCBIfam" id="TIGR02009">
    <property type="entry name" value="PGMB-YQAB-SF"/>
    <property type="match status" value="1"/>
</dbReference>
<dbReference type="SFLD" id="SFLDS00003">
    <property type="entry name" value="Haloacid_Dehalogenase"/>
    <property type="match status" value="1"/>
</dbReference>
<dbReference type="PANTHER" id="PTHR46193">
    <property type="entry name" value="6-PHOSPHOGLUCONATE PHOSPHATASE"/>
    <property type="match status" value="1"/>
</dbReference>
<keyword evidence="6" id="KW-0119">Carbohydrate metabolism</keyword>
<feature type="binding site" evidence="11">
    <location>
        <position position="54"/>
    </location>
    <ligand>
        <name>substrate</name>
    </ligand>
</feature>
<organism evidence="14 15">
    <name type="scientific">Piscibacillus halophilus</name>
    <dbReference type="NCBI Taxonomy" id="571933"/>
    <lineage>
        <taxon>Bacteria</taxon>
        <taxon>Bacillati</taxon>
        <taxon>Bacillota</taxon>
        <taxon>Bacilli</taxon>
        <taxon>Bacillales</taxon>
        <taxon>Bacillaceae</taxon>
        <taxon>Piscibacillus</taxon>
    </lineage>
</organism>
<sequence>MMKQPKAFIFDLDGVITDTAEYHYQAWKRLADEIGIYIDRQFNEELKGIGRMESLEKILALKPELEKLSVDKKENLAAKKNKYYKELLKSLAPADILPGILPLIQEIRLRGMKIALGSASKNAQRVLEQLELTNYFDYIVDAAKVSKGKPHPETFLTAADALGVPYDFCIGIEDAPSGVTAVNEAGMFSVGVGSKEALSHSDYRVNQTDELNFDRIIEAYGLVSVGK</sequence>
<keyword evidence="4 12" id="KW-0460">Magnesium</keyword>
<feature type="active site" description="Nucleophile" evidence="10">
    <location>
        <position position="11"/>
    </location>
</feature>
<dbReference type="Gene3D" id="1.10.150.240">
    <property type="entry name" value="Putative phosphatase, domain 2"/>
    <property type="match status" value="1"/>
</dbReference>
<gene>
    <name evidence="14" type="ORF">SAMN05216362_12313</name>
</gene>
<evidence type="ECO:0000256" key="8">
    <source>
        <dbReference type="ARBA" id="ARBA00044968"/>
    </source>
</evidence>
<evidence type="ECO:0000256" key="3">
    <source>
        <dbReference type="ARBA" id="ARBA00022723"/>
    </source>
</evidence>
<feature type="binding site" evidence="11">
    <location>
        <position position="149"/>
    </location>
    <ligand>
        <name>substrate</name>
    </ligand>
</feature>
<dbReference type="InterPro" id="IPR036412">
    <property type="entry name" value="HAD-like_sf"/>
</dbReference>
<proteinExistence type="inferred from homology"/>
<dbReference type="STRING" id="571933.SAMN05216362_12313"/>
<protein>
    <recommendedName>
        <fullName evidence="9">Beta-phosphoglucomutase</fullName>
        <ecNumber evidence="8">5.4.2.6</ecNumber>
    </recommendedName>
</protein>
<feature type="binding site" evidence="12">
    <location>
        <position position="173"/>
    </location>
    <ligand>
        <name>Mg(2+)</name>
        <dbReference type="ChEBI" id="CHEBI:18420"/>
    </ligand>
</feature>
<comment type="cofactor">
    <cofactor evidence="12">
        <name>Mg(2+)</name>
        <dbReference type="ChEBI" id="CHEBI:18420"/>
    </cofactor>
    <text evidence="12">Binds 2 magnesium ions per subunit.</text>
</comment>
<comment type="catalytic activity">
    <reaction evidence="7">
        <text>beta-D-glucose 1-phosphate = beta-D-glucose 6-phosphate</text>
        <dbReference type="Rhea" id="RHEA:20113"/>
        <dbReference type="ChEBI" id="CHEBI:57684"/>
        <dbReference type="ChEBI" id="CHEBI:58247"/>
        <dbReference type="EC" id="5.4.2.6"/>
    </reaction>
</comment>
<evidence type="ECO:0000256" key="1">
    <source>
        <dbReference type="ARBA" id="ARBA00006171"/>
    </source>
</evidence>
<feature type="site" description="Important for catalytic activity and assists the phosphoryl transfer reaction to Asp8 by balancing charge and orienting the reacting groups" evidence="13">
    <location>
        <position position="149"/>
    </location>
</feature>
<dbReference type="NCBIfam" id="TIGR01509">
    <property type="entry name" value="HAD-SF-IA-v3"/>
    <property type="match status" value="1"/>
</dbReference>
<evidence type="ECO:0000256" key="9">
    <source>
        <dbReference type="ARBA" id="ARBA00044991"/>
    </source>
</evidence>
<dbReference type="PANTHER" id="PTHR46193:SF18">
    <property type="entry name" value="HEXITOL PHOSPHATASE B"/>
    <property type="match status" value="1"/>
</dbReference>
<evidence type="ECO:0000313" key="15">
    <source>
        <dbReference type="Proteomes" id="UP000199427"/>
    </source>
</evidence>
<dbReference type="GO" id="GO:0000287">
    <property type="term" value="F:magnesium ion binding"/>
    <property type="evidence" value="ECO:0007669"/>
    <property type="project" value="InterPro"/>
</dbReference>
<dbReference type="InterPro" id="IPR023198">
    <property type="entry name" value="PGP-like_dom2"/>
</dbReference>
<evidence type="ECO:0000256" key="7">
    <source>
        <dbReference type="ARBA" id="ARBA00044926"/>
    </source>
</evidence>
<evidence type="ECO:0000256" key="5">
    <source>
        <dbReference type="ARBA" id="ARBA00023235"/>
    </source>
</evidence>
<dbReference type="InterPro" id="IPR010972">
    <property type="entry name" value="Beta-PGM"/>
</dbReference>
<evidence type="ECO:0000256" key="13">
    <source>
        <dbReference type="PIRSR" id="PIRSR610972-4"/>
    </source>
</evidence>
<dbReference type="SFLD" id="SFLDG01135">
    <property type="entry name" value="C1.5.6:_HAD__Beta-PGM__Phospha"/>
    <property type="match status" value="1"/>
</dbReference>
<dbReference type="InterPro" id="IPR006439">
    <property type="entry name" value="HAD-SF_hydro_IA"/>
</dbReference>
<comment type="similarity">
    <text evidence="1">Belongs to the HAD-like hydrolase superfamily. CbbY/CbbZ/Gph/YieH family.</text>
</comment>
<dbReference type="InterPro" id="IPR051600">
    <property type="entry name" value="Beta-PGM-like"/>
</dbReference>
<feature type="binding site" evidence="11">
    <location>
        <position position="80"/>
    </location>
    <ligand>
        <name>substrate</name>
    </ligand>
</feature>
<dbReference type="InterPro" id="IPR010976">
    <property type="entry name" value="B-phosphoglucomutase_hydrolase"/>
</dbReference>
<feature type="binding site" evidence="12">
    <location>
        <position position="174"/>
    </location>
    <ligand>
        <name>Mg(2+)</name>
        <dbReference type="ChEBI" id="CHEBI:18420"/>
    </ligand>
</feature>
<feature type="binding site" evidence="12">
    <location>
        <position position="11"/>
    </location>
    <ligand>
        <name>Mg(2+)</name>
        <dbReference type="ChEBI" id="CHEBI:18420"/>
    </ligand>
</feature>
<dbReference type="Proteomes" id="UP000199427">
    <property type="component" value="Unassembled WGS sequence"/>
</dbReference>
<feature type="binding site" evidence="12">
    <location>
        <position position="13"/>
    </location>
    <ligand>
        <name>Mg(2+)</name>
        <dbReference type="ChEBI" id="CHEBI:18420"/>
    </ligand>
</feature>
<name>A0A1H9I6F7_9BACI</name>
<keyword evidence="3 12" id="KW-0479">Metal-binding</keyword>
<dbReference type="GO" id="GO:0008801">
    <property type="term" value="F:beta-phosphoglucomutase activity"/>
    <property type="evidence" value="ECO:0007669"/>
    <property type="project" value="UniProtKB-EC"/>
</dbReference>
<dbReference type="NCBIfam" id="TIGR01990">
    <property type="entry name" value="bPGM"/>
    <property type="match status" value="1"/>
</dbReference>
<dbReference type="AlphaFoldDB" id="A0A1H9I6F7"/>
<feature type="binding site" evidence="11">
    <location>
        <begin position="118"/>
        <end position="122"/>
    </location>
    <ligand>
        <name>substrate</name>
    </ligand>
</feature>
<evidence type="ECO:0000256" key="2">
    <source>
        <dbReference type="ARBA" id="ARBA00022553"/>
    </source>
</evidence>
<evidence type="ECO:0000256" key="4">
    <source>
        <dbReference type="ARBA" id="ARBA00022842"/>
    </source>
</evidence>
<feature type="binding site" evidence="11">
    <location>
        <position position="27"/>
    </location>
    <ligand>
        <name>substrate</name>
    </ligand>
</feature>
<dbReference type="RefSeq" id="WP_256205293.1">
    <property type="nucleotide sequence ID" value="NZ_FOES01000023.1"/>
</dbReference>
<dbReference type="SFLD" id="SFLDF00046">
    <property type="entry name" value="beta-phosphoglucomutase"/>
    <property type="match status" value="1"/>
</dbReference>
<dbReference type="CDD" id="cd02598">
    <property type="entry name" value="HAD_BPGM"/>
    <property type="match status" value="1"/>
</dbReference>
<evidence type="ECO:0000256" key="10">
    <source>
        <dbReference type="PIRSR" id="PIRSR610972-1"/>
    </source>
</evidence>
<dbReference type="SFLD" id="SFLDG01129">
    <property type="entry name" value="C1.5:_HAD__Beta-PGM__Phosphata"/>
    <property type="match status" value="1"/>
</dbReference>
<evidence type="ECO:0000256" key="6">
    <source>
        <dbReference type="ARBA" id="ARBA00023277"/>
    </source>
</evidence>
<keyword evidence="15" id="KW-1185">Reference proteome</keyword>